<keyword evidence="1" id="KW-0812">Transmembrane</keyword>
<dbReference type="Proteomes" id="UP001237292">
    <property type="component" value="Chromosome"/>
</dbReference>
<gene>
    <name evidence="2" type="ORF">QL104_06200</name>
</gene>
<keyword evidence="3" id="KW-1185">Reference proteome</keyword>
<dbReference type="RefSeq" id="WP_282878735.1">
    <property type="nucleotide sequence ID" value="NZ_CP133164.1"/>
</dbReference>
<feature type="transmembrane region" description="Helical" evidence="1">
    <location>
        <begin position="154"/>
        <end position="179"/>
    </location>
</feature>
<sequence>MANIQQSMSLTNIQTTVHMSVVVLGAQKLEAQMSGIRARIGAFKKSIEDSGLGSLDLGGFIKGGGLLEPFIHGIKQAIKAEDDLQASSQQLTQLKAPQVPLGETSAHLKQFDDALQGVSLKMGQALLPAVNQLITGLTPLISSIGSFIADNPALVEGLAAAAVAFTVVTTGAMGLAAVVGLLASPVGIVAAAIAVAAGLIVAYWEPISGFFSGIWNSLQQAAQVAFATFKSLFGWSPLQALAGAWGALTGFFSGLWSSVVGEATQAWAPLSEFFSGLWQGIQALALPLLDFFKTLFSWSPLGLVIDNWQPLTGLFSALWELLRALSVPVMSFFKTLFDWSPLGLVINNWQPLLGFFGRCWDGLRALSEPVLGFFKTLFDWSPLGLVINNWQPLLGFFGRCWDGLRAQAEPVLGFFKTLFDWSPLGLVINNWQPLMDFFSATWDQLLALSAPVGEFFRALFDWSPMPLVNAAWEPVAGFFSGLWDSLLAVTAPVQGFLQELFNWSPMDMVTANWQPIADWFSAFWDKLKGTLGGIREMLGGSFGGFIAKITGKVEGLTEAQQRTNAEGKGQLAPAFFGAEASPAARNLNQGSGALVQQSAANNRTQLEGGLTVRFENAPAGMRTSQPQTNQPGLAVTPRIGYRSLSLGGSNELA</sequence>
<reference evidence="2 3" key="1">
    <citation type="journal article" date="2023" name="Access Microbiol">
        <title>The genome of a steinernematid-associated Pseudomonas piscis bacterium encodes the biosynthesis of insect toxins.</title>
        <authorList>
            <person name="Awori R.M."/>
            <person name="Hendre P."/>
            <person name="Amugune N.O."/>
        </authorList>
    </citation>
    <scope>NUCLEOTIDE SEQUENCE [LARGE SCALE GENOMIC DNA]</scope>
    <source>
        <strain evidence="2 3">75</strain>
    </source>
</reference>
<feature type="transmembrane region" description="Helical" evidence="1">
    <location>
        <begin position="186"/>
        <end position="204"/>
    </location>
</feature>
<protein>
    <submittedName>
        <fullName evidence="2">Phage tail protein</fullName>
    </submittedName>
</protein>
<keyword evidence="1" id="KW-1133">Transmembrane helix</keyword>
<evidence type="ECO:0000256" key="1">
    <source>
        <dbReference type="SAM" id="Phobius"/>
    </source>
</evidence>
<evidence type="ECO:0000313" key="2">
    <source>
        <dbReference type="EMBL" id="WMN18998.1"/>
    </source>
</evidence>
<dbReference type="EMBL" id="CP133164">
    <property type="protein sequence ID" value="WMN18998.1"/>
    <property type="molecule type" value="Genomic_DNA"/>
</dbReference>
<organism evidence="2 3">
    <name type="scientific">Pseudomonas piscis</name>
    <dbReference type="NCBI Taxonomy" id="2614538"/>
    <lineage>
        <taxon>Bacteria</taxon>
        <taxon>Pseudomonadati</taxon>
        <taxon>Pseudomonadota</taxon>
        <taxon>Gammaproteobacteria</taxon>
        <taxon>Pseudomonadales</taxon>
        <taxon>Pseudomonadaceae</taxon>
        <taxon>Pseudomonas</taxon>
    </lineage>
</organism>
<accession>A0ABY9NKB4</accession>
<name>A0ABY9NKB4_9PSED</name>
<keyword evidence="1" id="KW-0472">Membrane</keyword>
<feature type="transmembrane region" description="Helical" evidence="1">
    <location>
        <begin position="125"/>
        <end position="148"/>
    </location>
</feature>
<proteinExistence type="predicted"/>
<evidence type="ECO:0000313" key="3">
    <source>
        <dbReference type="Proteomes" id="UP001237292"/>
    </source>
</evidence>